<reference evidence="5 6" key="1">
    <citation type="submission" date="2024-01" db="EMBL/GenBank/DDBJ databases">
        <title>A draft genome for the cacao thread blight pathogen Marasmiellus scandens.</title>
        <authorList>
            <person name="Baruah I.K."/>
            <person name="Leung J."/>
            <person name="Bukari Y."/>
            <person name="Amoako-Attah I."/>
            <person name="Meinhardt L.W."/>
            <person name="Bailey B.A."/>
            <person name="Cohen S.P."/>
        </authorList>
    </citation>
    <scope>NUCLEOTIDE SEQUENCE [LARGE SCALE GENOMIC DNA]</scope>
    <source>
        <strain evidence="5 6">GH-19</strain>
    </source>
</reference>
<dbReference type="Pfam" id="PF00617">
    <property type="entry name" value="RasGEF"/>
    <property type="match status" value="1"/>
</dbReference>
<comment type="caution">
    <text evidence="5">The sequence shown here is derived from an EMBL/GenBank/DDBJ whole genome shotgun (WGS) entry which is preliminary data.</text>
</comment>
<dbReference type="InterPro" id="IPR023578">
    <property type="entry name" value="Ras_GEF_dom_sf"/>
</dbReference>
<feature type="domain" description="N-terminal Ras-GEF" evidence="4">
    <location>
        <begin position="338"/>
        <end position="472"/>
    </location>
</feature>
<keyword evidence="1 2" id="KW-0344">Guanine-nucleotide releasing factor</keyword>
<feature type="region of interest" description="Disordered" evidence="3">
    <location>
        <begin position="205"/>
        <end position="225"/>
    </location>
</feature>
<feature type="region of interest" description="Disordered" evidence="3">
    <location>
        <begin position="308"/>
        <end position="331"/>
    </location>
</feature>
<feature type="compositionally biased region" description="Polar residues" evidence="3">
    <location>
        <begin position="312"/>
        <end position="323"/>
    </location>
</feature>
<accession>A0ABR1JY98</accession>
<dbReference type="PANTHER" id="PTHR23113:SF99">
    <property type="entry name" value="RASGEF DOMAIN-CONTAINING PROTEIN"/>
    <property type="match status" value="1"/>
</dbReference>
<dbReference type="CDD" id="cd06224">
    <property type="entry name" value="REM"/>
    <property type="match status" value="1"/>
</dbReference>
<feature type="region of interest" description="Disordered" evidence="3">
    <location>
        <begin position="161"/>
        <end position="182"/>
    </location>
</feature>
<dbReference type="Pfam" id="PF00618">
    <property type="entry name" value="RasGEF_N"/>
    <property type="match status" value="1"/>
</dbReference>
<evidence type="ECO:0000313" key="6">
    <source>
        <dbReference type="Proteomes" id="UP001498398"/>
    </source>
</evidence>
<keyword evidence="5" id="KW-0131">Cell cycle</keyword>
<keyword evidence="5" id="KW-0132">Cell division</keyword>
<dbReference type="GO" id="GO:0051301">
    <property type="term" value="P:cell division"/>
    <property type="evidence" value="ECO:0007669"/>
    <property type="project" value="UniProtKB-KW"/>
</dbReference>
<dbReference type="Proteomes" id="UP001498398">
    <property type="component" value="Unassembled WGS sequence"/>
</dbReference>
<dbReference type="InterPro" id="IPR036964">
    <property type="entry name" value="RASGEF_cat_dom_sf"/>
</dbReference>
<dbReference type="Gene3D" id="1.20.870.10">
    <property type="entry name" value="Son of sevenless (SoS) protein Chain: S domain 1"/>
    <property type="match status" value="1"/>
</dbReference>
<evidence type="ECO:0000259" key="4">
    <source>
        <dbReference type="PROSITE" id="PS50212"/>
    </source>
</evidence>
<dbReference type="EMBL" id="JBANRG010000003">
    <property type="protein sequence ID" value="KAK7469289.1"/>
    <property type="molecule type" value="Genomic_DNA"/>
</dbReference>
<feature type="compositionally biased region" description="Low complexity" evidence="3">
    <location>
        <begin position="171"/>
        <end position="181"/>
    </location>
</feature>
<protein>
    <submittedName>
        <fullName evidence="5">Cell division cycle-related protein</fullName>
    </submittedName>
</protein>
<evidence type="ECO:0000256" key="3">
    <source>
        <dbReference type="SAM" id="MobiDB-lite"/>
    </source>
</evidence>
<name>A0ABR1JY98_9AGAR</name>
<evidence type="ECO:0000256" key="2">
    <source>
        <dbReference type="PROSITE-ProRule" id="PRU00135"/>
    </source>
</evidence>
<evidence type="ECO:0000313" key="5">
    <source>
        <dbReference type="EMBL" id="KAK7469289.1"/>
    </source>
</evidence>
<dbReference type="InterPro" id="IPR000651">
    <property type="entry name" value="Ras-like_Gua-exchang_fac_N"/>
</dbReference>
<dbReference type="SUPFAM" id="SSF48366">
    <property type="entry name" value="Ras GEF"/>
    <property type="match status" value="1"/>
</dbReference>
<dbReference type="PANTHER" id="PTHR23113">
    <property type="entry name" value="GUANINE NUCLEOTIDE EXCHANGE FACTOR"/>
    <property type="match status" value="1"/>
</dbReference>
<proteinExistence type="predicted"/>
<dbReference type="Gene3D" id="1.10.840.10">
    <property type="entry name" value="Ras guanine-nucleotide exchange factors catalytic domain"/>
    <property type="match status" value="1"/>
</dbReference>
<organism evidence="5 6">
    <name type="scientific">Marasmiellus scandens</name>
    <dbReference type="NCBI Taxonomy" id="2682957"/>
    <lineage>
        <taxon>Eukaryota</taxon>
        <taxon>Fungi</taxon>
        <taxon>Dikarya</taxon>
        <taxon>Basidiomycota</taxon>
        <taxon>Agaricomycotina</taxon>
        <taxon>Agaricomycetes</taxon>
        <taxon>Agaricomycetidae</taxon>
        <taxon>Agaricales</taxon>
        <taxon>Marasmiineae</taxon>
        <taxon>Omphalotaceae</taxon>
        <taxon>Marasmiellus</taxon>
    </lineage>
</organism>
<dbReference type="InterPro" id="IPR008937">
    <property type="entry name" value="Ras-like_GEF"/>
</dbReference>
<sequence>MSSSRSSTASSVASQTSSCRTQTNFHPHFCLIDVYPSIARPIHKLRQLEGSADVSTLLILSEKFTSSLSTFVTSMPNRLPRDKHPESDYVIAHSAVLFVMKQFAASVARIDPVFEAEGLAASLEQLDLVISTLGNLLATARVCKVLPPAPPLDIHRNGAMRIKPPASPQPSTSTLSRSSTLCVPPSQRCSRKSLVEMVEEAKFAAESPKVETPPPIPEDDTSSLETKADSVEVRISHATIEETSIPANHSVKNVKLLSPTTPSDESKSISETRTIASTVQTISKNSKVIRRFLQLSFNLPFTRSKEKLAQSPGVSEQPIVQHNPSPPGGPGLAPVKLEDAKLGARSIPEIMDLVTGKEIISKPELKELFFTTFRWFLPAKVFVQELSERYRAPSNLSPTQAKIWGEWQQKHDNTQLRIMNLVLMWIQQYWIPELDNKEALPILQEFALSHLVTYPDENLVYRIIKALDDAEKRTVSRQMTLREHWDLLNSGTLVAPPESSGFNLVISPGRNHLCKLLQFDSPEGKVEFTRQLTVYFSELYARLDADCFVWGHYHGVENEAIKLSNVISCQEEGLREWVIASIQSISDPVERENMIHFWFAIAQNCADIGSSSPVLRIMHALTKMNETFQWFNHQRYAGLKELLNWGRSGYMKQSRMRRAQNLPCIQTLFSVKEGIERLKDMISVVPEHASYDRYSLLAKCIADIDHAKLSYKFTKLPAVQEWIGTQLTQYIPDPKP</sequence>
<keyword evidence="6" id="KW-1185">Reference proteome</keyword>
<dbReference type="PROSITE" id="PS50212">
    <property type="entry name" value="RASGEF_NTER"/>
    <property type="match status" value="1"/>
</dbReference>
<gene>
    <name evidence="5" type="primary">CDC25_1</name>
    <name evidence="5" type="ORF">VKT23_003773</name>
</gene>
<dbReference type="InterPro" id="IPR001895">
    <property type="entry name" value="RASGEF_cat_dom"/>
</dbReference>
<evidence type="ECO:0000256" key="1">
    <source>
        <dbReference type="ARBA" id="ARBA00022658"/>
    </source>
</evidence>